<evidence type="ECO:0000256" key="1">
    <source>
        <dbReference type="SAM" id="Phobius"/>
    </source>
</evidence>
<keyword evidence="1" id="KW-1133">Transmembrane helix</keyword>
<dbReference type="RefSeq" id="WP_054912247.1">
    <property type="nucleotide sequence ID" value="NZ_JACGCX010000006.1"/>
</dbReference>
<proteinExistence type="predicted"/>
<comment type="caution">
    <text evidence="2">The sequence shown here is derived from an EMBL/GenBank/DDBJ whole genome shotgun (WGS) entry which is preliminary data.</text>
</comment>
<accession>A0A7W2KG30</accession>
<keyword evidence="1" id="KW-0812">Transmembrane</keyword>
<dbReference type="EMBL" id="JACGCX010000006">
    <property type="protein sequence ID" value="MBA6097806.1"/>
    <property type="molecule type" value="Genomic_DNA"/>
</dbReference>
<sequence length="159" mass="17435">MKRRFEQALVRQWQTLPATRRALIRVTLWGVAMLALWQLAWVPGKQRSLQAELAHGQALELAGQLQQVASAPVGGREAVRALTPAALNERALAAGLRIIALQARATQLDVSLEGQPAAVLSWLHTLERDGAQLRSVQLQVTGEQLQVQLALELDEAWGD</sequence>
<feature type="transmembrane region" description="Helical" evidence="1">
    <location>
        <begin position="21"/>
        <end position="41"/>
    </location>
</feature>
<name>A0A7W2KG30_9PSED</name>
<dbReference type="Proteomes" id="UP000545074">
    <property type="component" value="Unassembled WGS sequence"/>
</dbReference>
<gene>
    <name evidence="2" type="ORF">H4C80_11810</name>
</gene>
<evidence type="ECO:0000313" key="3">
    <source>
        <dbReference type="Proteomes" id="UP000545074"/>
    </source>
</evidence>
<evidence type="ECO:0008006" key="4">
    <source>
        <dbReference type="Google" id="ProtNLM"/>
    </source>
</evidence>
<organism evidence="2 3">
    <name type="scientific">Pseudomonas juntendi</name>
    <dbReference type="NCBI Taxonomy" id="2666183"/>
    <lineage>
        <taxon>Bacteria</taxon>
        <taxon>Pseudomonadati</taxon>
        <taxon>Pseudomonadota</taxon>
        <taxon>Gammaproteobacteria</taxon>
        <taxon>Pseudomonadales</taxon>
        <taxon>Pseudomonadaceae</taxon>
        <taxon>Pseudomonas</taxon>
    </lineage>
</organism>
<protein>
    <recommendedName>
        <fullName evidence="4">GspM</fullName>
    </recommendedName>
</protein>
<keyword evidence="1" id="KW-0472">Membrane</keyword>
<evidence type="ECO:0000313" key="2">
    <source>
        <dbReference type="EMBL" id="MBA6097806.1"/>
    </source>
</evidence>
<reference evidence="2 3" key="1">
    <citation type="submission" date="2020-07" db="EMBL/GenBank/DDBJ databases">
        <title>Diversity of carbapenemase encoding genes among Pseudomonas putida group clinical isolates in a tertiary Brazilian hospital.</title>
        <authorList>
            <person name="Alberto-Lei F."/>
            <person name="Nodari C.S."/>
            <person name="Streling A.P."/>
            <person name="Paulino J.T."/>
            <person name="Bessa-Neto F.O."/>
            <person name="Cayo R."/>
            <person name="Gales A.C."/>
        </authorList>
    </citation>
    <scope>NUCLEOTIDE SEQUENCE [LARGE SCALE GENOMIC DNA]</scope>
    <source>
        <strain evidence="2 3">12815</strain>
    </source>
</reference>
<dbReference type="AlphaFoldDB" id="A0A7W2KG30"/>